<dbReference type="GO" id="GO:0016787">
    <property type="term" value="F:hydrolase activity"/>
    <property type="evidence" value="ECO:0007669"/>
    <property type="project" value="UniProtKB-KW"/>
</dbReference>
<dbReference type="RefSeq" id="WP_188243348.1">
    <property type="nucleotide sequence ID" value="NZ_JABTCF010000004.1"/>
</dbReference>
<dbReference type="Pfam" id="PF13472">
    <property type="entry name" value="Lipase_GDSL_2"/>
    <property type="match status" value="1"/>
</dbReference>
<dbReference type="CDD" id="cd00229">
    <property type="entry name" value="SGNH_hydrolase"/>
    <property type="match status" value="1"/>
</dbReference>
<feature type="domain" description="SGNH hydrolase-type esterase" evidence="1">
    <location>
        <begin position="30"/>
        <end position="197"/>
    </location>
</feature>
<organism evidence="2 3">
    <name type="scientific">Maribacter aquimaris</name>
    <dbReference type="NCBI Taxonomy" id="2737171"/>
    <lineage>
        <taxon>Bacteria</taxon>
        <taxon>Pseudomonadati</taxon>
        <taxon>Bacteroidota</taxon>
        <taxon>Flavobacteriia</taxon>
        <taxon>Flavobacteriales</taxon>
        <taxon>Flavobacteriaceae</taxon>
        <taxon>Maribacter</taxon>
    </lineage>
</organism>
<reference evidence="2" key="1">
    <citation type="submission" date="2020-05" db="EMBL/GenBank/DDBJ databases">
        <title>The draft genome sequence of Maribacter sp. ANRC-HE7.</title>
        <authorList>
            <person name="Mu L."/>
        </authorList>
    </citation>
    <scope>NUCLEOTIDE SEQUENCE</scope>
    <source>
        <strain evidence="2">ANRC-HE7</strain>
    </source>
</reference>
<dbReference type="PANTHER" id="PTHR14209">
    <property type="entry name" value="ISOAMYL ACETATE-HYDROLYZING ESTERASE 1"/>
    <property type="match status" value="1"/>
</dbReference>
<accession>A0ABR7UZ06</accession>
<evidence type="ECO:0000313" key="2">
    <source>
        <dbReference type="EMBL" id="MBD0777837.1"/>
    </source>
</evidence>
<evidence type="ECO:0000259" key="1">
    <source>
        <dbReference type="Pfam" id="PF13472"/>
    </source>
</evidence>
<keyword evidence="3" id="KW-1185">Reference proteome</keyword>
<name>A0ABR7UZ06_9FLAO</name>
<dbReference type="InterPro" id="IPR045136">
    <property type="entry name" value="Iah1-like"/>
</dbReference>
<gene>
    <name evidence="2" type="ORF">HPE56_08530</name>
</gene>
<dbReference type="Gene3D" id="3.40.50.1110">
    <property type="entry name" value="SGNH hydrolase"/>
    <property type="match status" value="1"/>
</dbReference>
<dbReference type="InterPro" id="IPR013830">
    <property type="entry name" value="SGNH_hydro"/>
</dbReference>
<dbReference type="PANTHER" id="PTHR14209:SF19">
    <property type="entry name" value="ISOAMYL ACETATE-HYDROLYZING ESTERASE 1 HOMOLOG"/>
    <property type="match status" value="1"/>
</dbReference>
<dbReference type="SUPFAM" id="SSF52266">
    <property type="entry name" value="SGNH hydrolase"/>
    <property type="match status" value="1"/>
</dbReference>
<dbReference type="Proteomes" id="UP001166021">
    <property type="component" value="Unassembled WGS sequence"/>
</dbReference>
<sequence>MKRAVLNLMLLVTFFAITAFYVKPLPKLFLIGDSISIQYGPFLEKYLQGKVQFERKVDDGSAEKNLDIPTGANGGDSSMVLEYLRTKVQDRQFTPDYLLLNCGLHDIKRNPESNKIQISEDEYRTNLKAIFQLLKHKKIQAVWMKTTPVVDSIHNANQNWFRRYAADVAIYNQIADEVCAKENIPVIDLYDFTRKLGVGQFADHVHYKENARALQAAYITGFLENYIK</sequence>
<keyword evidence="2" id="KW-0378">Hydrolase</keyword>
<protein>
    <submittedName>
        <fullName evidence="2">SGNH/GDSL hydrolase family protein</fullName>
    </submittedName>
</protein>
<dbReference type="InterPro" id="IPR036514">
    <property type="entry name" value="SGNH_hydro_sf"/>
</dbReference>
<comment type="caution">
    <text evidence="2">The sequence shown here is derived from an EMBL/GenBank/DDBJ whole genome shotgun (WGS) entry which is preliminary data.</text>
</comment>
<dbReference type="EMBL" id="JABTCF010000004">
    <property type="protein sequence ID" value="MBD0777837.1"/>
    <property type="molecule type" value="Genomic_DNA"/>
</dbReference>
<evidence type="ECO:0000313" key="3">
    <source>
        <dbReference type="Proteomes" id="UP001166021"/>
    </source>
</evidence>
<proteinExistence type="predicted"/>